<name>X1MWM9_9ZZZZ</name>
<feature type="non-terminal residue" evidence="1">
    <location>
        <position position="137"/>
    </location>
</feature>
<reference evidence="1" key="1">
    <citation type="journal article" date="2014" name="Front. Microbiol.">
        <title>High frequency of phylogenetically diverse reductive dehalogenase-homologous genes in deep subseafloor sedimentary metagenomes.</title>
        <authorList>
            <person name="Kawai M."/>
            <person name="Futagami T."/>
            <person name="Toyoda A."/>
            <person name="Takaki Y."/>
            <person name="Nishi S."/>
            <person name="Hori S."/>
            <person name="Arai W."/>
            <person name="Tsubouchi T."/>
            <person name="Morono Y."/>
            <person name="Uchiyama I."/>
            <person name="Ito T."/>
            <person name="Fujiyama A."/>
            <person name="Inagaki F."/>
            <person name="Takami H."/>
        </authorList>
    </citation>
    <scope>NUCLEOTIDE SEQUENCE</scope>
    <source>
        <strain evidence="1">Expedition CK06-06</strain>
    </source>
</reference>
<protein>
    <recommendedName>
        <fullName evidence="2">Restriction endonuclease type IV Mrr domain-containing protein</fullName>
    </recommendedName>
</protein>
<evidence type="ECO:0008006" key="2">
    <source>
        <dbReference type="Google" id="ProtNLM"/>
    </source>
</evidence>
<sequence length="137" mass="15237">MVNYVGHFLGFEVTFGRYKGAQGQIGFDGHWISPTGFHIVVEVKTTEAYAIKAATLVNYVNELISEKEIPSWDNALGLYVVGRSDPELRQLENAVVAEKRKDQLRIISGNSLLSLAELMNEYDVSHEDILAVLRPSG</sequence>
<accession>X1MWM9</accession>
<dbReference type="EMBL" id="BARV01005073">
    <property type="protein sequence ID" value="GAI10779.1"/>
    <property type="molecule type" value="Genomic_DNA"/>
</dbReference>
<gene>
    <name evidence="1" type="ORF">S06H3_10779</name>
</gene>
<evidence type="ECO:0000313" key="1">
    <source>
        <dbReference type="EMBL" id="GAI10779.1"/>
    </source>
</evidence>
<dbReference type="AlphaFoldDB" id="X1MWM9"/>
<organism evidence="1">
    <name type="scientific">marine sediment metagenome</name>
    <dbReference type="NCBI Taxonomy" id="412755"/>
    <lineage>
        <taxon>unclassified sequences</taxon>
        <taxon>metagenomes</taxon>
        <taxon>ecological metagenomes</taxon>
    </lineage>
</organism>
<comment type="caution">
    <text evidence="1">The sequence shown here is derived from an EMBL/GenBank/DDBJ whole genome shotgun (WGS) entry which is preliminary data.</text>
</comment>
<proteinExistence type="predicted"/>